<accession>A0A0F9FHY5</accession>
<organism evidence="1">
    <name type="scientific">marine sediment metagenome</name>
    <dbReference type="NCBI Taxonomy" id="412755"/>
    <lineage>
        <taxon>unclassified sequences</taxon>
        <taxon>metagenomes</taxon>
        <taxon>ecological metagenomes</taxon>
    </lineage>
</organism>
<sequence length="186" mass="21704">MDFIRKNYENTLLTMPDVCKIFNKKFKLSKTHAALSNAARKNGIKKNPDMKYKMQLENVKKAHRASRKKGPTKWTIEVVSFIRKCSGEGLTSKQTGEKAQIYFGGIISLSTVRSIGYREKIKFALPSVENEPEIFKTKKFQKFMALKKNQGMKMYVLDSRIIERFEIHLNHNTLKNYCRRKGIKYL</sequence>
<comment type="caution">
    <text evidence="1">The sequence shown here is derived from an EMBL/GenBank/DDBJ whole genome shotgun (WGS) entry which is preliminary data.</text>
</comment>
<gene>
    <name evidence="1" type="ORF">LCGC14_1948970</name>
</gene>
<evidence type="ECO:0000313" key="1">
    <source>
        <dbReference type="EMBL" id="KKL86014.1"/>
    </source>
</evidence>
<reference evidence="1" key="1">
    <citation type="journal article" date="2015" name="Nature">
        <title>Complex archaea that bridge the gap between prokaryotes and eukaryotes.</title>
        <authorList>
            <person name="Spang A."/>
            <person name="Saw J.H."/>
            <person name="Jorgensen S.L."/>
            <person name="Zaremba-Niedzwiedzka K."/>
            <person name="Martijn J."/>
            <person name="Lind A.E."/>
            <person name="van Eijk R."/>
            <person name="Schleper C."/>
            <person name="Guy L."/>
            <person name="Ettema T.J."/>
        </authorList>
    </citation>
    <scope>NUCLEOTIDE SEQUENCE</scope>
</reference>
<protein>
    <submittedName>
        <fullName evidence="1">Uncharacterized protein</fullName>
    </submittedName>
</protein>
<name>A0A0F9FHY5_9ZZZZ</name>
<proteinExistence type="predicted"/>
<dbReference type="AlphaFoldDB" id="A0A0F9FHY5"/>
<dbReference type="EMBL" id="LAZR01021238">
    <property type="protein sequence ID" value="KKL86014.1"/>
    <property type="molecule type" value="Genomic_DNA"/>
</dbReference>